<accession>A0ABW3FBN7</accession>
<comment type="caution">
    <text evidence="2">The sequence shown here is derived from an EMBL/GenBank/DDBJ whole genome shotgun (WGS) entry which is preliminary data.</text>
</comment>
<keyword evidence="3" id="KW-1185">Reference proteome</keyword>
<sequence length="160" mass="18549">MTVQKDKSGEVPFWKRKTLREMTLPEWESLCDGCGKCCLNKLEDWDTGEIHFTNVACTLFDDKTCRCKDYDDRFATVPDCIKLTPEDLHTYSWLPDTCAYRILDEGRELQHWHPLVSGDPQSVHKAGISVRGRTISEDGMTPEDWEDHLVDWLGEPVMRK</sequence>
<dbReference type="InterPro" id="IPR008228">
    <property type="entry name" value="UCP006173"/>
</dbReference>
<dbReference type="PANTHER" id="PTHR37421:SF1">
    <property type="entry name" value="UPF0260 PROTEIN YCGN"/>
    <property type="match status" value="1"/>
</dbReference>
<evidence type="ECO:0000313" key="2">
    <source>
        <dbReference type="EMBL" id="MFD0915876.1"/>
    </source>
</evidence>
<comment type="similarity">
    <text evidence="1">Belongs to the UPF0260 family.</text>
</comment>
<proteinExistence type="inferred from homology"/>
<gene>
    <name evidence="2" type="ORF">ACFQ14_05600</name>
</gene>
<evidence type="ECO:0000256" key="1">
    <source>
        <dbReference type="HAMAP-Rule" id="MF_00676"/>
    </source>
</evidence>
<reference evidence="3" key="1">
    <citation type="journal article" date="2019" name="Int. J. Syst. Evol. Microbiol.">
        <title>The Global Catalogue of Microorganisms (GCM) 10K type strain sequencing project: providing services to taxonomists for standard genome sequencing and annotation.</title>
        <authorList>
            <consortium name="The Broad Institute Genomics Platform"/>
            <consortium name="The Broad Institute Genome Sequencing Center for Infectious Disease"/>
            <person name="Wu L."/>
            <person name="Ma J."/>
        </authorList>
    </citation>
    <scope>NUCLEOTIDE SEQUENCE [LARGE SCALE GENOMIC DNA]</scope>
    <source>
        <strain evidence="3">CCUG 60023</strain>
    </source>
</reference>
<evidence type="ECO:0000313" key="3">
    <source>
        <dbReference type="Proteomes" id="UP001597101"/>
    </source>
</evidence>
<name>A0ABW3FBN7_9HYPH</name>
<dbReference type="PANTHER" id="PTHR37421">
    <property type="entry name" value="UPF0260 PROTEIN YCGN"/>
    <property type="match status" value="1"/>
</dbReference>
<dbReference type="PIRSF" id="PIRSF006173">
    <property type="entry name" value="UCP006173"/>
    <property type="match status" value="1"/>
</dbReference>
<dbReference type="NCBIfam" id="NF003507">
    <property type="entry name" value="PRK05170.2-5"/>
    <property type="match status" value="1"/>
</dbReference>
<dbReference type="InterPro" id="IPR005358">
    <property type="entry name" value="Puta_zinc/iron-chelating_dom"/>
</dbReference>
<dbReference type="Proteomes" id="UP001597101">
    <property type="component" value="Unassembled WGS sequence"/>
</dbReference>
<organism evidence="2 3">
    <name type="scientific">Pseudahrensia aquimaris</name>
    <dbReference type="NCBI Taxonomy" id="744461"/>
    <lineage>
        <taxon>Bacteria</taxon>
        <taxon>Pseudomonadati</taxon>
        <taxon>Pseudomonadota</taxon>
        <taxon>Alphaproteobacteria</taxon>
        <taxon>Hyphomicrobiales</taxon>
        <taxon>Ahrensiaceae</taxon>
        <taxon>Pseudahrensia</taxon>
    </lineage>
</organism>
<dbReference type="NCBIfam" id="NF003501">
    <property type="entry name" value="PRK05170.1-5"/>
    <property type="match status" value="1"/>
</dbReference>
<dbReference type="RefSeq" id="WP_377211719.1">
    <property type="nucleotide sequence ID" value="NZ_JBHTJV010000003.1"/>
</dbReference>
<dbReference type="HAMAP" id="MF_00676">
    <property type="entry name" value="UPF0260"/>
    <property type="match status" value="1"/>
</dbReference>
<dbReference type="EMBL" id="JBHTJV010000003">
    <property type="protein sequence ID" value="MFD0915876.1"/>
    <property type="molecule type" value="Genomic_DNA"/>
</dbReference>
<protein>
    <recommendedName>
        <fullName evidence="1">UPF0260 protein ACFQ14_05600</fullName>
    </recommendedName>
</protein>
<dbReference type="Pfam" id="PF03692">
    <property type="entry name" value="CxxCxxCC"/>
    <property type="match status" value="1"/>
</dbReference>